<dbReference type="EMBL" id="JNBS01001059">
    <property type="protein sequence ID" value="OQS02906.1"/>
    <property type="molecule type" value="Genomic_DNA"/>
</dbReference>
<evidence type="ECO:0000259" key="4">
    <source>
        <dbReference type="PROSITE" id="PS50222"/>
    </source>
</evidence>
<sequence>MGQLYSVLQAPEVCDLSPEQLEELRMLTLLPIEDIIHFRNRYRIFCPDDVLTKEIFFSIPAMNPLKERLFSLFELNSDGNVSFNAFIQVMATFTYHSTRESKLRVAFKIHDIDGDNQVSKADLIAYMRLVTDFGEMPSEEIDKDLELAATRALEEASSDPSTESLSFDDFSKVVLTTDFETKLLIQI</sequence>
<evidence type="ECO:0000313" key="6">
    <source>
        <dbReference type="Proteomes" id="UP000243217"/>
    </source>
</evidence>
<dbReference type="InterPro" id="IPR011992">
    <property type="entry name" value="EF-hand-dom_pair"/>
</dbReference>
<dbReference type="GO" id="GO:0005509">
    <property type="term" value="F:calcium ion binding"/>
    <property type="evidence" value="ECO:0007669"/>
    <property type="project" value="InterPro"/>
</dbReference>
<evidence type="ECO:0000256" key="2">
    <source>
        <dbReference type="ARBA" id="ARBA00022737"/>
    </source>
</evidence>
<dbReference type="PANTHER" id="PTHR45942">
    <property type="entry name" value="PROTEIN PHOSPATASE 3 REGULATORY SUBUNIT B ALPHA ISOFORM TYPE 1"/>
    <property type="match status" value="1"/>
</dbReference>
<dbReference type="InterPro" id="IPR018247">
    <property type="entry name" value="EF_Hand_1_Ca_BS"/>
</dbReference>
<dbReference type="Gene3D" id="1.10.238.10">
    <property type="entry name" value="EF-hand"/>
    <property type="match status" value="1"/>
</dbReference>
<dbReference type="PROSITE" id="PS50222">
    <property type="entry name" value="EF_HAND_2"/>
    <property type="match status" value="2"/>
</dbReference>
<organism evidence="5 6">
    <name type="scientific">Thraustotheca clavata</name>
    <dbReference type="NCBI Taxonomy" id="74557"/>
    <lineage>
        <taxon>Eukaryota</taxon>
        <taxon>Sar</taxon>
        <taxon>Stramenopiles</taxon>
        <taxon>Oomycota</taxon>
        <taxon>Saprolegniomycetes</taxon>
        <taxon>Saprolegniales</taxon>
        <taxon>Achlyaceae</taxon>
        <taxon>Thraustotheca</taxon>
    </lineage>
</organism>
<dbReference type="PROSITE" id="PS00018">
    <property type="entry name" value="EF_HAND_1"/>
    <property type="match status" value="1"/>
</dbReference>
<keyword evidence="6" id="KW-1185">Reference proteome</keyword>
<dbReference type="SUPFAM" id="SSF47473">
    <property type="entry name" value="EF-hand"/>
    <property type="match status" value="1"/>
</dbReference>
<evidence type="ECO:0000256" key="1">
    <source>
        <dbReference type="ARBA" id="ARBA00022723"/>
    </source>
</evidence>
<keyword evidence="2" id="KW-0677">Repeat</keyword>
<feature type="domain" description="EF-hand" evidence="4">
    <location>
        <begin position="98"/>
        <end position="133"/>
    </location>
</feature>
<reference evidence="5 6" key="1">
    <citation type="journal article" date="2014" name="Genome Biol. Evol.">
        <title>The secreted proteins of Achlya hypogyna and Thraustotheca clavata identify the ancestral oomycete secretome and reveal gene acquisitions by horizontal gene transfer.</title>
        <authorList>
            <person name="Misner I."/>
            <person name="Blouin N."/>
            <person name="Leonard G."/>
            <person name="Richards T.A."/>
            <person name="Lane C.E."/>
        </authorList>
    </citation>
    <scope>NUCLEOTIDE SEQUENCE [LARGE SCALE GENOMIC DNA]</scope>
    <source>
        <strain evidence="5 6">ATCC 34112</strain>
    </source>
</reference>
<keyword evidence="1" id="KW-0479">Metal-binding</keyword>
<feature type="domain" description="EF-hand" evidence="4">
    <location>
        <begin position="67"/>
        <end position="96"/>
    </location>
</feature>
<proteinExistence type="predicted"/>
<dbReference type="OrthoDB" id="191686at2759"/>
<gene>
    <name evidence="5" type="ORF">THRCLA_21293</name>
</gene>
<dbReference type="SMART" id="SM00054">
    <property type="entry name" value="EFh"/>
    <property type="match status" value="2"/>
</dbReference>
<dbReference type="InterPro" id="IPR002048">
    <property type="entry name" value="EF_hand_dom"/>
</dbReference>
<dbReference type="STRING" id="74557.A0A1V9ZY18"/>
<comment type="caution">
    <text evidence="5">The sequence shown here is derived from an EMBL/GenBank/DDBJ whole genome shotgun (WGS) entry which is preliminary data.</text>
</comment>
<dbReference type="Proteomes" id="UP000243217">
    <property type="component" value="Unassembled WGS sequence"/>
</dbReference>
<dbReference type="AlphaFoldDB" id="A0A1V9ZY18"/>
<evidence type="ECO:0000256" key="3">
    <source>
        <dbReference type="ARBA" id="ARBA00022837"/>
    </source>
</evidence>
<name>A0A1V9ZY18_9STRA</name>
<accession>A0A1V9ZY18</accession>
<keyword evidence="3" id="KW-0106">Calcium</keyword>
<evidence type="ECO:0000313" key="5">
    <source>
        <dbReference type="EMBL" id="OQS02906.1"/>
    </source>
</evidence>
<protein>
    <recommendedName>
        <fullName evidence="4">EF-hand domain-containing protein</fullName>
    </recommendedName>
</protein>